<dbReference type="AlphaFoldDB" id="A0A0C9TM12"/>
<gene>
    <name evidence="1" type="ORF">M422DRAFT_267451</name>
</gene>
<keyword evidence="2" id="KW-1185">Reference proteome</keyword>
<dbReference type="InterPro" id="IPR012337">
    <property type="entry name" value="RNaseH-like_sf"/>
</dbReference>
<sequence>MTHFSQSIQHVYPYLGKMAVDHLAVQGSAPPVEHVWSNAANTDTKKQNRLSSDCLAALQLLKMVYRQWAERLMLIDEDWVDDFANAKLLQFPDLDFDLIS</sequence>
<dbReference type="EMBL" id="KN837251">
    <property type="protein sequence ID" value="KIJ30933.1"/>
    <property type="molecule type" value="Genomic_DNA"/>
</dbReference>
<name>A0A0C9TM12_SPHS4</name>
<dbReference type="Proteomes" id="UP000054279">
    <property type="component" value="Unassembled WGS sequence"/>
</dbReference>
<evidence type="ECO:0008006" key="3">
    <source>
        <dbReference type="Google" id="ProtNLM"/>
    </source>
</evidence>
<accession>A0A0C9TM12</accession>
<dbReference type="SUPFAM" id="SSF53098">
    <property type="entry name" value="Ribonuclease H-like"/>
    <property type="match status" value="1"/>
</dbReference>
<organism evidence="1 2">
    <name type="scientific">Sphaerobolus stellatus (strain SS14)</name>
    <dbReference type="NCBI Taxonomy" id="990650"/>
    <lineage>
        <taxon>Eukaryota</taxon>
        <taxon>Fungi</taxon>
        <taxon>Dikarya</taxon>
        <taxon>Basidiomycota</taxon>
        <taxon>Agaricomycotina</taxon>
        <taxon>Agaricomycetes</taxon>
        <taxon>Phallomycetidae</taxon>
        <taxon>Geastrales</taxon>
        <taxon>Sphaerobolaceae</taxon>
        <taxon>Sphaerobolus</taxon>
    </lineage>
</organism>
<dbReference type="HOGENOM" id="CLU_009123_15_1_1"/>
<evidence type="ECO:0000313" key="2">
    <source>
        <dbReference type="Proteomes" id="UP000054279"/>
    </source>
</evidence>
<protein>
    <recommendedName>
        <fullName evidence="3">HAT C-terminal dimerisation domain-containing protein</fullName>
    </recommendedName>
</protein>
<evidence type="ECO:0000313" key="1">
    <source>
        <dbReference type="EMBL" id="KIJ30933.1"/>
    </source>
</evidence>
<proteinExistence type="predicted"/>
<reference evidence="1 2" key="1">
    <citation type="submission" date="2014-06" db="EMBL/GenBank/DDBJ databases">
        <title>Evolutionary Origins and Diversification of the Mycorrhizal Mutualists.</title>
        <authorList>
            <consortium name="DOE Joint Genome Institute"/>
            <consortium name="Mycorrhizal Genomics Consortium"/>
            <person name="Kohler A."/>
            <person name="Kuo A."/>
            <person name="Nagy L.G."/>
            <person name="Floudas D."/>
            <person name="Copeland A."/>
            <person name="Barry K.W."/>
            <person name="Cichocki N."/>
            <person name="Veneault-Fourrey C."/>
            <person name="LaButti K."/>
            <person name="Lindquist E.A."/>
            <person name="Lipzen A."/>
            <person name="Lundell T."/>
            <person name="Morin E."/>
            <person name="Murat C."/>
            <person name="Riley R."/>
            <person name="Ohm R."/>
            <person name="Sun H."/>
            <person name="Tunlid A."/>
            <person name="Henrissat B."/>
            <person name="Grigoriev I.V."/>
            <person name="Hibbett D.S."/>
            <person name="Martin F."/>
        </authorList>
    </citation>
    <scope>NUCLEOTIDE SEQUENCE [LARGE SCALE GENOMIC DNA]</scope>
    <source>
        <strain evidence="1 2">SS14</strain>
    </source>
</reference>